<evidence type="ECO:0000313" key="1">
    <source>
        <dbReference type="EMBL" id="MDG3004667.1"/>
    </source>
</evidence>
<evidence type="ECO:0008006" key="3">
    <source>
        <dbReference type="Google" id="ProtNLM"/>
    </source>
</evidence>
<keyword evidence="2" id="KW-1185">Reference proteome</keyword>
<evidence type="ECO:0000313" key="2">
    <source>
        <dbReference type="Proteomes" id="UP001216907"/>
    </source>
</evidence>
<dbReference type="RefSeq" id="WP_277861021.1">
    <property type="nucleotide sequence ID" value="NZ_JARRAG010000002.1"/>
</dbReference>
<protein>
    <recommendedName>
        <fullName evidence="3">DNA-binding protein</fullName>
    </recommendedName>
</protein>
<gene>
    <name evidence="1" type="ORF">PZE19_12840</name>
</gene>
<proteinExistence type="predicted"/>
<comment type="caution">
    <text evidence="1">The sequence shown here is derived from an EMBL/GenBank/DDBJ whole genome shotgun (WGS) entry which is preliminary data.</text>
</comment>
<dbReference type="EMBL" id="JARRAG010000002">
    <property type="protein sequence ID" value="MDG3004667.1"/>
    <property type="molecule type" value="Genomic_DNA"/>
</dbReference>
<accession>A0ABT6FAW2</accession>
<reference evidence="1 2" key="1">
    <citation type="submission" date="2023-03" db="EMBL/GenBank/DDBJ databases">
        <title>Paludisphaera mucosa sp. nov. a novel planctomycete from northern fen.</title>
        <authorList>
            <person name="Ivanova A."/>
        </authorList>
    </citation>
    <scope>NUCLEOTIDE SEQUENCE [LARGE SCALE GENOMIC DNA]</scope>
    <source>
        <strain evidence="1 2">Pla2</strain>
    </source>
</reference>
<sequence>MGLWKGLMRGMTDLTSRGPASYLAGGRTVCCPHCESDRFVEGRTLMNTPGMTFMNLDWANRQATTLMCDRCGLVQWFGVRPSRQTGKPRDPDDWSNG</sequence>
<name>A0ABT6FAW2_9BACT</name>
<organism evidence="1 2">
    <name type="scientific">Paludisphaera mucosa</name>
    <dbReference type="NCBI Taxonomy" id="3030827"/>
    <lineage>
        <taxon>Bacteria</taxon>
        <taxon>Pseudomonadati</taxon>
        <taxon>Planctomycetota</taxon>
        <taxon>Planctomycetia</taxon>
        <taxon>Isosphaerales</taxon>
        <taxon>Isosphaeraceae</taxon>
        <taxon>Paludisphaera</taxon>
    </lineage>
</organism>
<dbReference type="Proteomes" id="UP001216907">
    <property type="component" value="Unassembled WGS sequence"/>
</dbReference>